<dbReference type="InterPro" id="IPR003656">
    <property type="entry name" value="Znf_BED"/>
</dbReference>
<name>A0AAE0L8S3_9CHLO</name>
<evidence type="ECO:0000313" key="7">
    <source>
        <dbReference type="EMBL" id="KAK3276077.1"/>
    </source>
</evidence>
<gene>
    <name evidence="7" type="ORF">CYMTET_15832</name>
</gene>
<reference evidence="7 8" key="1">
    <citation type="journal article" date="2015" name="Genome Biol. Evol.">
        <title>Comparative Genomics of a Bacterivorous Green Alga Reveals Evolutionary Causalities and Consequences of Phago-Mixotrophic Mode of Nutrition.</title>
        <authorList>
            <person name="Burns J.A."/>
            <person name="Paasch A."/>
            <person name="Narechania A."/>
            <person name="Kim E."/>
        </authorList>
    </citation>
    <scope>NUCLEOTIDE SEQUENCE [LARGE SCALE GENOMIC DNA]</scope>
    <source>
        <strain evidence="7 8">PLY_AMNH</strain>
    </source>
</reference>
<keyword evidence="2 4" id="KW-0863">Zinc-finger</keyword>
<evidence type="ECO:0000256" key="4">
    <source>
        <dbReference type="PROSITE-ProRule" id="PRU00027"/>
    </source>
</evidence>
<keyword evidence="8" id="KW-1185">Reference proteome</keyword>
<evidence type="ECO:0000259" key="6">
    <source>
        <dbReference type="PROSITE" id="PS50808"/>
    </source>
</evidence>
<protein>
    <recommendedName>
        <fullName evidence="6">BED-type domain-containing protein</fullName>
    </recommendedName>
</protein>
<dbReference type="SUPFAM" id="SSF57667">
    <property type="entry name" value="beta-beta-alpha zinc fingers"/>
    <property type="match status" value="1"/>
</dbReference>
<dbReference type="Pfam" id="PF02892">
    <property type="entry name" value="zf-BED"/>
    <property type="match status" value="1"/>
</dbReference>
<keyword evidence="3" id="KW-0862">Zinc</keyword>
<evidence type="ECO:0000256" key="3">
    <source>
        <dbReference type="ARBA" id="ARBA00022833"/>
    </source>
</evidence>
<feature type="region of interest" description="Disordered" evidence="5">
    <location>
        <begin position="43"/>
        <end position="62"/>
    </location>
</feature>
<dbReference type="GO" id="GO:0008270">
    <property type="term" value="F:zinc ion binding"/>
    <property type="evidence" value="ECO:0007669"/>
    <property type="project" value="UniProtKB-KW"/>
</dbReference>
<proteinExistence type="predicted"/>
<evidence type="ECO:0000256" key="5">
    <source>
        <dbReference type="SAM" id="MobiDB-lite"/>
    </source>
</evidence>
<evidence type="ECO:0000256" key="2">
    <source>
        <dbReference type="ARBA" id="ARBA00022771"/>
    </source>
</evidence>
<evidence type="ECO:0000256" key="1">
    <source>
        <dbReference type="ARBA" id="ARBA00022723"/>
    </source>
</evidence>
<evidence type="ECO:0000313" key="8">
    <source>
        <dbReference type="Proteomes" id="UP001190700"/>
    </source>
</evidence>
<comment type="caution">
    <text evidence="7">The sequence shown here is derived from an EMBL/GenBank/DDBJ whole genome shotgun (WGS) entry which is preliminary data.</text>
</comment>
<accession>A0AAE0L8S3</accession>
<feature type="domain" description="BED-type" evidence="6">
    <location>
        <begin position="69"/>
        <end position="124"/>
    </location>
</feature>
<dbReference type="SMART" id="SM00614">
    <property type="entry name" value="ZnF_BED"/>
    <property type="match status" value="1"/>
</dbReference>
<dbReference type="GO" id="GO:0003677">
    <property type="term" value="F:DNA binding"/>
    <property type="evidence" value="ECO:0007669"/>
    <property type="project" value="InterPro"/>
</dbReference>
<dbReference type="Proteomes" id="UP001190700">
    <property type="component" value="Unassembled WGS sequence"/>
</dbReference>
<keyword evidence="1" id="KW-0479">Metal-binding</keyword>
<dbReference type="InterPro" id="IPR036236">
    <property type="entry name" value="Znf_C2H2_sf"/>
</dbReference>
<dbReference type="AlphaFoldDB" id="A0AAE0L8S3"/>
<dbReference type="EMBL" id="LGRX02006778">
    <property type="protein sequence ID" value="KAK3276077.1"/>
    <property type="molecule type" value="Genomic_DNA"/>
</dbReference>
<dbReference type="PROSITE" id="PS50808">
    <property type="entry name" value="ZF_BED"/>
    <property type="match status" value="1"/>
</dbReference>
<sequence>MTRTLGSRLNIFLARKAWSRNSGSELISELEKQLESAKAKKARSSVQDVARSEAGSESASVYTDSKTKGRKAACWEHFLERLEDGKTKGLQCKLCGPDSEELAFSGNTSNMRSHLAHCHKPIFS</sequence>
<organism evidence="7 8">
    <name type="scientific">Cymbomonas tetramitiformis</name>
    <dbReference type="NCBI Taxonomy" id="36881"/>
    <lineage>
        <taxon>Eukaryota</taxon>
        <taxon>Viridiplantae</taxon>
        <taxon>Chlorophyta</taxon>
        <taxon>Pyramimonadophyceae</taxon>
        <taxon>Pyramimonadales</taxon>
        <taxon>Pyramimonadaceae</taxon>
        <taxon>Cymbomonas</taxon>
    </lineage>
</organism>